<dbReference type="GO" id="GO:0016052">
    <property type="term" value="P:carbohydrate catabolic process"/>
    <property type="evidence" value="ECO:0007669"/>
    <property type="project" value="TreeGrafter"/>
</dbReference>
<dbReference type="Gene3D" id="3.40.50.1820">
    <property type="entry name" value="alpha/beta hydrolase"/>
    <property type="match status" value="1"/>
</dbReference>
<evidence type="ECO:0000313" key="14">
    <source>
        <dbReference type="EMBL" id="KAF2397744.1"/>
    </source>
</evidence>
<keyword evidence="15" id="KW-1185">Reference proteome</keyword>
<dbReference type="GO" id="GO:0005576">
    <property type="term" value="C:extracellular region"/>
    <property type="evidence" value="ECO:0007669"/>
    <property type="project" value="UniProtKB-SubCell"/>
</dbReference>
<dbReference type="PANTHER" id="PTHR48250">
    <property type="entry name" value="CUTINASE 2-RELATED"/>
    <property type="match status" value="1"/>
</dbReference>
<evidence type="ECO:0000256" key="10">
    <source>
        <dbReference type="PIRSR" id="PIRSR611150-1"/>
    </source>
</evidence>
<dbReference type="EMBL" id="ML996702">
    <property type="protein sequence ID" value="KAF2397744.1"/>
    <property type="molecule type" value="Genomic_DNA"/>
</dbReference>
<dbReference type="AlphaFoldDB" id="A0A6G1HPA6"/>
<dbReference type="OrthoDB" id="2975078at2759"/>
<evidence type="ECO:0000256" key="12">
    <source>
        <dbReference type="RuleBase" id="RU361263"/>
    </source>
</evidence>
<comment type="subcellular location">
    <subcellularLocation>
        <location evidence="1 12">Secreted</location>
    </subcellularLocation>
</comment>
<evidence type="ECO:0000256" key="8">
    <source>
        <dbReference type="ARBA" id="ARBA00023157"/>
    </source>
</evidence>
<feature type="disulfide bond" evidence="11">
    <location>
        <begin position="178"/>
        <end position="185"/>
    </location>
</feature>
<evidence type="ECO:0000256" key="9">
    <source>
        <dbReference type="ARBA" id="ARBA00034045"/>
    </source>
</evidence>
<dbReference type="PANTHER" id="PTHR48250:SF1">
    <property type="entry name" value="CUTINASE"/>
    <property type="match status" value="1"/>
</dbReference>
<dbReference type="SUPFAM" id="SSF53474">
    <property type="entry name" value="alpha/beta-Hydrolases"/>
    <property type="match status" value="1"/>
</dbReference>
<keyword evidence="4 12" id="KW-0719">Serine esterase</keyword>
<feature type="compositionally biased region" description="Gly residues" evidence="13">
    <location>
        <begin position="252"/>
        <end position="261"/>
    </location>
</feature>
<keyword evidence="8 11" id="KW-1015">Disulfide bond</keyword>
<feature type="active site" description="Nucleophile" evidence="10">
    <location>
        <position position="122"/>
    </location>
</feature>
<dbReference type="SMART" id="SM01110">
    <property type="entry name" value="Cutinase"/>
    <property type="match status" value="1"/>
</dbReference>
<keyword evidence="7 12" id="KW-0378">Hydrolase</keyword>
<feature type="chain" id="PRO_5026371905" description="Cutinase" evidence="12">
    <location>
        <begin position="18"/>
        <end position="298"/>
    </location>
</feature>
<evidence type="ECO:0000256" key="13">
    <source>
        <dbReference type="SAM" id="MobiDB-lite"/>
    </source>
</evidence>
<comment type="catalytic activity">
    <reaction evidence="9 12">
        <text>cutin + H2O = cutin monomers.</text>
        <dbReference type="EC" id="3.1.1.74"/>
    </reaction>
</comment>
<feature type="disulfide bond" evidence="11">
    <location>
        <begin position="33"/>
        <end position="111"/>
    </location>
</feature>
<evidence type="ECO:0000256" key="5">
    <source>
        <dbReference type="ARBA" id="ARBA00022525"/>
    </source>
</evidence>
<feature type="region of interest" description="Disordered" evidence="13">
    <location>
        <begin position="252"/>
        <end position="298"/>
    </location>
</feature>
<reference evidence="14" key="1">
    <citation type="journal article" date="2020" name="Stud. Mycol.">
        <title>101 Dothideomycetes genomes: a test case for predicting lifestyles and emergence of pathogens.</title>
        <authorList>
            <person name="Haridas S."/>
            <person name="Albert R."/>
            <person name="Binder M."/>
            <person name="Bloem J."/>
            <person name="Labutti K."/>
            <person name="Salamov A."/>
            <person name="Andreopoulos B."/>
            <person name="Baker S."/>
            <person name="Barry K."/>
            <person name="Bills G."/>
            <person name="Bluhm B."/>
            <person name="Cannon C."/>
            <person name="Castanera R."/>
            <person name="Culley D."/>
            <person name="Daum C."/>
            <person name="Ezra D."/>
            <person name="Gonzalez J."/>
            <person name="Henrissat B."/>
            <person name="Kuo A."/>
            <person name="Liang C."/>
            <person name="Lipzen A."/>
            <person name="Lutzoni F."/>
            <person name="Magnuson J."/>
            <person name="Mondo S."/>
            <person name="Nolan M."/>
            <person name="Ohm R."/>
            <person name="Pangilinan J."/>
            <person name="Park H.-J."/>
            <person name="Ramirez L."/>
            <person name="Alfaro M."/>
            <person name="Sun H."/>
            <person name="Tritt A."/>
            <person name="Yoshinaga Y."/>
            <person name="Zwiers L.-H."/>
            <person name="Turgeon B."/>
            <person name="Goodwin S."/>
            <person name="Spatafora J."/>
            <person name="Crous P."/>
            <person name="Grigoriev I."/>
        </authorList>
    </citation>
    <scope>NUCLEOTIDE SEQUENCE</scope>
    <source>
        <strain evidence="14">CBS 262.69</strain>
    </source>
</reference>
<organism evidence="14 15">
    <name type="scientific">Trichodelitschia bisporula</name>
    <dbReference type="NCBI Taxonomy" id="703511"/>
    <lineage>
        <taxon>Eukaryota</taxon>
        <taxon>Fungi</taxon>
        <taxon>Dikarya</taxon>
        <taxon>Ascomycota</taxon>
        <taxon>Pezizomycotina</taxon>
        <taxon>Dothideomycetes</taxon>
        <taxon>Dothideomycetes incertae sedis</taxon>
        <taxon>Phaeotrichales</taxon>
        <taxon>Phaeotrichaceae</taxon>
        <taxon>Trichodelitschia</taxon>
    </lineage>
</organism>
<name>A0A6G1HPA6_9PEZI</name>
<accession>A0A6G1HPA6</accession>
<dbReference type="Pfam" id="PF01083">
    <property type="entry name" value="Cutinase"/>
    <property type="match status" value="1"/>
</dbReference>
<evidence type="ECO:0000256" key="7">
    <source>
        <dbReference type="ARBA" id="ARBA00022801"/>
    </source>
</evidence>
<dbReference type="PROSITE" id="PS00155">
    <property type="entry name" value="CUTINASE_1"/>
    <property type="match status" value="1"/>
</dbReference>
<evidence type="ECO:0000256" key="3">
    <source>
        <dbReference type="ARBA" id="ARBA00013095"/>
    </source>
</evidence>
<dbReference type="Proteomes" id="UP000799640">
    <property type="component" value="Unassembled WGS sequence"/>
</dbReference>
<keyword evidence="5 12" id="KW-0964">Secreted</keyword>
<protein>
    <recommendedName>
        <fullName evidence="3 12">Cutinase</fullName>
        <ecNumber evidence="3 12">3.1.1.74</ecNumber>
    </recommendedName>
</protein>
<comment type="similarity">
    <text evidence="2 12">Belongs to the cutinase family.</text>
</comment>
<dbReference type="EC" id="3.1.1.74" evidence="3 12"/>
<dbReference type="InterPro" id="IPR029058">
    <property type="entry name" value="AB_hydrolase_fold"/>
</dbReference>
<evidence type="ECO:0000256" key="6">
    <source>
        <dbReference type="ARBA" id="ARBA00022729"/>
    </source>
</evidence>
<feature type="signal peptide" evidence="12">
    <location>
        <begin position="1"/>
        <end position="17"/>
    </location>
</feature>
<proteinExistence type="inferred from homology"/>
<evidence type="ECO:0000256" key="11">
    <source>
        <dbReference type="PIRSR" id="PIRSR611150-2"/>
    </source>
</evidence>
<dbReference type="PRINTS" id="PR00129">
    <property type="entry name" value="CUTINASE"/>
</dbReference>
<dbReference type="GO" id="GO:0050525">
    <property type="term" value="F:cutinase activity"/>
    <property type="evidence" value="ECO:0007669"/>
    <property type="project" value="UniProtKB-UniRule"/>
</dbReference>
<dbReference type="InterPro" id="IPR000675">
    <property type="entry name" value="Cutinase/axe"/>
</dbReference>
<evidence type="ECO:0000256" key="1">
    <source>
        <dbReference type="ARBA" id="ARBA00004613"/>
    </source>
</evidence>
<dbReference type="InterPro" id="IPR011150">
    <property type="entry name" value="Cutinase_monf"/>
</dbReference>
<feature type="compositionally biased region" description="Low complexity" evidence="13">
    <location>
        <begin position="285"/>
        <end position="298"/>
    </location>
</feature>
<dbReference type="InterPro" id="IPR043580">
    <property type="entry name" value="CUTINASE_1"/>
</dbReference>
<feature type="active site" description="Proton donor/acceptor" evidence="10">
    <location>
        <position position="195"/>
    </location>
</feature>
<gene>
    <name evidence="14" type="ORF">EJ06DRAFT_481279</name>
</gene>
<feature type="active site" evidence="10">
    <location>
        <position position="182"/>
    </location>
</feature>
<comment type="function">
    <text evidence="12">Catalyzes the hydrolysis of complex carboxylic polyesters found in the cell wall of plants. Degrades cutin, a macromolecule that forms the structure of the plant cuticle.</text>
</comment>
<evidence type="ECO:0000256" key="2">
    <source>
        <dbReference type="ARBA" id="ARBA00007534"/>
    </source>
</evidence>
<keyword evidence="6 12" id="KW-0732">Signal</keyword>
<sequence>MRNSIIAIGLFASAVFAAPNAAPVPQGKGLGGCKKVTLIFARGTTEMGTMGSTVGPALQRALEGKFPGQVKAEGVKYPADMGGAVSGAINPSGSEGAKQMAKMAKEALAACPDTKIILSGYSQGAEQVHGALMKTNLGEDGAKIAAAITYGDPMAGPTTKMIGGTWGCLPESRSRVFCNKGDGVCTGQFSISAAHLSYTGNGDINKGAAFAAEIVSKGQLGASPEGCKYGPTGPELQALLCANPPAGKGGAKGAKGKGGFGALFRRQSKGKGGGTPKLSCPPKDGAAPAAAAPGAGGE</sequence>
<evidence type="ECO:0000256" key="4">
    <source>
        <dbReference type="ARBA" id="ARBA00022487"/>
    </source>
</evidence>
<evidence type="ECO:0000313" key="15">
    <source>
        <dbReference type="Proteomes" id="UP000799640"/>
    </source>
</evidence>